<sequence>MEDEILKPGQLTNKGDDADKDQNDAEKEPLDQEGSSDDEENLKLDDTDWERIELRIRNNQKFIEKALQEIPVNVKGVYLSVIVSFLFIVLASLINRVEDVSNMSIMLKYPYENNVWDLSSGSTLWEVTALTDLNDYVRNVAIPSSYSDLGNYNSFIGMRFTLKLSKLIEQPIKDYKGAKEYIEMNPDMLVGTNSVGQDSARKGIWSYEVGFDGADGYVLYIFPHASSLNEALLKWREATAMWMDEWSFSSLAIEYLFHNNNYACSLYYYQTFSQTGAGIIDVKSASVGSFIEKFDTFKNESLTILVIFIVYSLGFSLQIFKLAQNLMRTCKTLLVKKKLDLVWHEYIEIMSVVLALASLIMFGLYVILDSGKYTLPITRNEDLNGIINYCRSFRMLVQITALAALLISFKVIVVLRYKFPSFGVLFDTILGAKTDIINFMLITIFLLVGFVFMAYLAFGYRLFEFSNIAKTFGKLFDMVLGQEDIKDSMSIVNESFSAIFILVYLTIFFLVLTNMFLAIVMSTYDDLKQKGQLILEAKAEMIAEQSEEWFQTLFNLLLFRVKSVENDAIEYENLQDSIKEELTDEKKEKLNEDIKMHETLILASTKVDLIKIFKTNFGKLTSLNKPNLLTHEQNMAKIYSTLRKILEREELKKKYNAILQRKVDHNFRLVVQMMIYLIFIIIFIVMILMRLKITDSYGMQTATHQSFTTPTYGNDLTIDNIHTQDDVFNYLYEVFIPQISQDELFNHNYFLGETRARITLQLYNLEQNTKQFSAKLQPYYVDKTAPKLKKTDIRGESTELLYLYVQPGTKETFGQFGGYVSYLSTKNNMESNVLNFQRDNILGKSGYYMAIEWATYNANLNLFTYSYLQFIHEVSGDITHTLYINPIDLDFFNDSIPIRGILEICYFLFTMYYFVIETKEWYEVWVSVRKEEKLKQRGSEALARVLGKLLGEREAERGCGAIMSSAFKSVKKGLVWVINFCFNLIQTTKRYFSKDVFNVIDVISITLSIMNLSQIFQLSMNQFMRDYKVEDSDNYDLCGELAVIDGIMVSYRQIVSFNCLIIFVRLLQFYKFSKKLSLLTDILNSAKLDLIFFMLMFSIILFAYTLMSYLLLGHILTGFNSLQKALISCYLMLVGEFHSQDIYDADYIFGTLFFVSLIIVFSLILLNMFIAIIGSHFERVSEEAGNSEEEMGFFAKIWSVLMARKNKKKYLDEPEKLNSQGEENDDGLDGDKVTGENDDDIFRIEAVGPDPSNPTFWLKTADNILTEKSDKKISLFKMKTMSANKEKKRKIAVQAKIHEICYVNLFIWKQSEVPERLRMWRSMALLSREAALRYVEKAFLEGTEVPSQAKLVETMELLWNSNSQKEKLQMWIGEDHFDHIERVAVWNTLGFNEDTFNLKKAELFEEWDKLNVENKLAKVKTIVAKHSRIISTIKSFKGKDKTQAVLNSCSEMEDFKLMLWLGLSYNEHWLKCLYMNQPIPCEAEIIAYLNLALNEKNIFALDGMDYGLEELLDGMIYDWVEAKAMLMTELHRESEIKNQIESSEHDIKALNDYKIFIINEVENHKKISKELNQEYSRYKN</sequence>
<comment type="subcellular location">
    <subcellularLocation>
        <location evidence="1">Membrane</location>
        <topology evidence="1">Multi-pass membrane protein</topology>
    </subcellularLocation>
</comment>
<feature type="transmembrane region" description="Helical" evidence="7">
    <location>
        <begin position="1147"/>
        <end position="1173"/>
    </location>
</feature>
<feature type="coiled-coil region" evidence="5">
    <location>
        <begin position="561"/>
        <end position="588"/>
    </location>
</feature>
<dbReference type="EMBL" id="MPUH01000001">
    <property type="protein sequence ID" value="OMJ96348.1"/>
    <property type="molecule type" value="Genomic_DNA"/>
</dbReference>
<dbReference type="InterPro" id="IPR051223">
    <property type="entry name" value="Polycystin"/>
</dbReference>
<evidence type="ECO:0000256" key="2">
    <source>
        <dbReference type="ARBA" id="ARBA00022692"/>
    </source>
</evidence>
<dbReference type="GO" id="GO:0016020">
    <property type="term" value="C:membrane"/>
    <property type="evidence" value="ECO:0007669"/>
    <property type="project" value="UniProtKB-SubCell"/>
</dbReference>
<evidence type="ECO:0000256" key="4">
    <source>
        <dbReference type="ARBA" id="ARBA00023136"/>
    </source>
</evidence>
<dbReference type="Gene3D" id="1.10.287.70">
    <property type="match status" value="2"/>
</dbReference>
<protein>
    <recommendedName>
        <fullName evidence="8">Polycystin cation channel PKD1/PKD2 domain-containing protein</fullName>
    </recommendedName>
</protein>
<keyword evidence="4 7" id="KW-0472">Membrane</keyword>
<dbReference type="InterPro" id="IPR013122">
    <property type="entry name" value="PKD1_2_channel"/>
</dbReference>
<feature type="transmembrane region" description="Helical" evidence="7">
    <location>
        <begin position="669"/>
        <end position="689"/>
    </location>
</feature>
<keyword evidence="2 7" id="KW-0812">Transmembrane</keyword>
<feature type="transmembrane region" description="Helical" evidence="7">
    <location>
        <begin position="436"/>
        <end position="458"/>
    </location>
</feature>
<evidence type="ECO:0000313" key="10">
    <source>
        <dbReference type="Proteomes" id="UP000187209"/>
    </source>
</evidence>
<name>A0A1R2D507_9CILI</name>
<reference evidence="9 10" key="1">
    <citation type="submission" date="2016-11" db="EMBL/GenBank/DDBJ databases">
        <title>The macronuclear genome of Stentor coeruleus: a giant cell with tiny introns.</title>
        <authorList>
            <person name="Slabodnick M."/>
            <person name="Ruby J.G."/>
            <person name="Reiff S.B."/>
            <person name="Swart E.C."/>
            <person name="Gosai S."/>
            <person name="Prabakaran S."/>
            <person name="Witkowska E."/>
            <person name="Larue G.E."/>
            <person name="Fisher S."/>
            <person name="Freeman R.M."/>
            <person name="Gunawardena J."/>
            <person name="Chu W."/>
            <person name="Stover N.A."/>
            <person name="Gregory B.D."/>
            <person name="Nowacki M."/>
            <person name="Derisi J."/>
            <person name="Roy S.W."/>
            <person name="Marshall W.F."/>
            <person name="Sood P."/>
        </authorList>
    </citation>
    <scope>NUCLEOTIDE SEQUENCE [LARGE SCALE GENOMIC DNA]</scope>
    <source>
        <strain evidence="9">WM001</strain>
    </source>
</reference>
<accession>A0A1R2D507</accession>
<evidence type="ECO:0000259" key="8">
    <source>
        <dbReference type="Pfam" id="PF08016"/>
    </source>
</evidence>
<keyword evidence="5" id="KW-0175">Coiled coil</keyword>
<feature type="domain" description="Polycystin cation channel PKD1/PKD2" evidence="8">
    <location>
        <begin position="297"/>
        <end position="525"/>
    </location>
</feature>
<feature type="compositionally biased region" description="Basic and acidic residues" evidence="6">
    <location>
        <begin position="14"/>
        <end position="30"/>
    </location>
</feature>
<evidence type="ECO:0000256" key="3">
    <source>
        <dbReference type="ARBA" id="ARBA00022989"/>
    </source>
</evidence>
<feature type="transmembrane region" description="Helical" evidence="7">
    <location>
        <begin position="395"/>
        <end position="415"/>
    </location>
</feature>
<feature type="transmembrane region" description="Helical" evidence="7">
    <location>
        <begin position="496"/>
        <end position="520"/>
    </location>
</feature>
<feature type="transmembrane region" description="Helical" evidence="7">
    <location>
        <begin position="1090"/>
        <end position="1112"/>
    </location>
</feature>
<dbReference type="Proteomes" id="UP000187209">
    <property type="component" value="Unassembled WGS sequence"/>
</dbReference>
<feature type="transmembrane region" description="Helical" evidence="7">
    <location>
        <begin position="896"/>
        <end position="915"/>
    </location>
</feature>
<feature type="transmembrane region" description="Helical" evidence="7">
    <location>
        <begin position="341"/>
        <end position="368"/>
    </location>
</feature>
<dbReference type="PANTHER" id="PTHR10877">
    <property type="entry name" value="POLYCYSTIN FAMILY MEMBER"/>
    <property type="match status" value="1"/>
</dbReference>
<feature type="transmembrane region" description="Helical" evidence="7">
    <location>
        <begin position="1051"/>
        <end position="1070"/>
    </location>
</feature>
<feature type="transmembrane region" description="Helical" evidence="7">
    <location>
        <begin position="302"/>
        <end position="320"/>
    </location>
</feature>
<dbReference type="GO" id="GO:0005262">
    <property type="term" value="F:calcium channel activity"/>
    <property type="evidence" value="ECO:0007669"/>
    <property type="project" value="TreeGrafter"/>
</dbReference>
<feature type="region of interest" description="Disordered" evidence="6">
    <location>
        <begin position="1"/>
        <end position="43"/>
    </location>
</feature>
<proteinExistence type="predicted"/>
<evidence type="ECO:0000256" key="7">
    <source>
        <dbReference type="SAM" id="Phobius"/>
    </source>
</evidence>
<evidence type="ECO:0000256" key="5">
    <source>
        <dbReference type="SAM" id="Coils"/>
    </source>
</evidence>
<dbReference type="SUPFAM" id="SSF81324">
    <property type="entry name" value="Voltage-gated potassium channels"/>
    <property type="match status" value="1"/>
</dbReference>
<evidence type="ECO:0000313" key="9">
    <source>
        <dbReference type="EMBL" id="OMJ96348.1"/>
    </source>
</evidence>
<keyword evidence="3 7" id="KW-1133">Transmembrane helix</keyword>
<gene>
    <name evidence="9" type="ORF">SteCoe_87</name>
</gene>
<evidence type="ECO:0000256" key="6">
    <source>
        <dbReference type="SAM" id="MobiDB-lite"/>
    </source>
</evidence>
<dbReference type="GO" id="GO:0050982">
    <property type="term" value="P:detection of mechanical stimulus"/>
    <property type="evidence" value="ECO:0007669"/>
    <property type="project" value="TreeGrafter"/>
</dbReference>
<feature type="domain" description="Polycystin cation channel PKD1/PKD2" evidence="8">
    <location>
        <begin position="975"/>
        <end position="1179"/>
    </location>
</feature>
<feature type="region of interest" description="Disordered" evidence="6">
    <location>
        <begin position="1213"/>
        <end position="1232"/>
    </location>
</feature>
<dbReference type="OrthoDB" id="304739at2759"/>
<evidence type="ECO:0000256" key="1">
    <source>
        <dbReference type="ARBA" id="ARBA00004141"/>
    </source>
</evidence>
<keyword evidence="10" id="KW-1185">Reference proteome</keyword>
<dbReference type="Pfam" id="PF08016">
    <property type="entry name" value="PKD_channel"/>
    <property type="match status" value="2"/>
</dbReference>
<feature type="transmembrane region" description="Helical" evidence="7">
    <location>
        <begin position="996"/>
        <end position="1016"/>
    </location>
</feature>
<comment type="caution">
    <text evidence="9">The sequence shown here is derived from an EMBL/GenBank/DDBJ whole genome shotgun (WGS) entry which is preliminary data.</text>
</comment>
<dbReference type="PANTHER" id="PTHR10877:SF150">
    <property type="entry name" value="REJ DOMAIN-CONTAINING PROTEIN"/>
    <property type="match status" value="1"/>
</dbReference>
<organism evidence="9 10">
    <name type="scientific">Stentor coeruleus</name>
    <dbReference type="NCBI Taxonomy" id="5963"/>
    <lineage>
        <taxon>Eukaryota</taxon>
        <taxon>Sar</taxon>
        <taxon>Alveolata</taxon>
        <taxon>Ciliophora</taxon>
        <taxon>Postciliodesmatophora</taxon>
        <taxon>Heterotrichea</taxon>
        <taxon>Heterotrichida</taxon>
        <taxon>Stentoridae</taxon>
        <taxon>Stentor</taxon>
    </lineage>
</organism>